<feature type="binding site" evidence="7">
    <location>
        <position position="167"/>
    </location>
    <ligand>
        <name>4-imidazolone-5-propanoate</name>
        <dbReference type="ChEBI" id="CHEBI:77893"/>
    </ligand>
</feature>
<comment type="pathway">
    <text evidence="7">Amino-acid degradation; L-histidine degradation into L-glutamate; N-formimidoyl-L-glutamate from L-histidine: step 3/3.</text>
</comment>
<dbReference type="OrthoDB" id="9776455at2"/>
<evidence type="ECO:0000256" key="6">
    <source>
        <dbReference type="ARBA" id="ARBA00023004"/>
    </source>
</evidence>
<feature type="binding site" evidence="7">
    <location>
        <position position="230"/>
    </location>
    <ligand>
        <name>Fe(3+)</name>
        <dbReference type="ChEBI" id="CHEBI:29034"/>
    </ligand>
</feature>
<dbReference type="NCBIfam" id="TIGR01224">
    <property type="entry name" value="hutI"/>
    <property type="match status" value="1"/>
</dbReference>
<keyword evidence="6 7" id="KW-0408">Iron</keyword>
<dbReference type="GO" id="GO:0005506">
    <property type="term" value="F:iron ion binding"/>
    <property type="evidence" value="ECO:0007669"/>
    <property type="project" value="UniProtKB-UniRule"/>
</dbReference>
<dbReference type="HAMAP" id="MF_00372">
    <property type="entry name" value="HutI"/>
    <property type="match status" value="1"/>
</dbReference>
<evidence type="ECO:0000313" key="10">
    <source>
        <dbReference type="Proteomes" id="UP000327000"/>
    </source>
</evidence>
<dbReference type="RefSeq" id="WP_004952319.1">
    <property type="nucleotide sequence ID" value="NZ_VOKX01000109.1"/>
</dbReference>
<evidence type="ECO:0000256" key="4">
    <source>
        <dbReference type="ARBA" id="ARBA00022808"/>
    </source>
</evidence>
<feature type="binding site" evidence="7">
    <location>
        <position position="304"/>
    </location>
    <ligand>
        <name>Zn(2+)</name>
        <dbReference type="ChEBI" id="CHEBI:29105"/>
    </ligand>
</feature>
<dbReference type="SUPFAM" id="SSF51556">
    <property type="entry name" value="Metallo-dependent hydrolases"/>
    <property type="match status" value="1"/>
</dbReference>
<accession>A0A5N5W0X1</accession>
<dbReference type="InterPro" id="IPR032466">
    <property type="entry name" value="Metal_Hydrolase"/>
</dbReference>
<dbReference type="FunFam" id="3.20.20.140:FF:000007">
    <property type="entry name" value="Imidazolonepropionase"/>
    <property type="match status" value="1"/>
</dbReference>
<feature type="binding site" evidence="7">
    <location>
        <position position="309"/>
    </location>
    <ligand>
        <name>4-imidazolone-5-propanoate</name>
        <dbReference type="ChEBI" id="CHEBI:77893"/>
    </ligand>
</feature>
<dbReference type="SUPFAM" id="SSF51338">
    <property type="entry name" value="Composite domain of metallo-dependent hydrolases"/>
    <property type="match status" value="1"/>
</dbReference>
<evidence type="ECO:0000256" key="3">
    <source>
        <dbReference type="ARBA" id="ARBA00022801"/>
    </source>
</evidence>
<feature type="binding site" evidence="7">
    <location>
        <position position="308"/>
    </location>
    <ligand>
        <name>N-formimidoyl-L-glutamate</name>
        <dbReference type="ChEBI" id="CHEBI:58928"/>
    </ligand>
</feature>
<dbReference type="Gene3D" id="2.30.40.10">
    <property type="entry name" value="Urease, subunit C, domain 1"/>
    <property type="match status" value="1"/>
</dbReference>
<feature type="domain" description="Amidohydrolase-related" evidence="8">
    <location>
        <begin position="65"/>
        <end position="366"/>
    </location>
</feature>
<comment type="catalytic activity">
    <reaction evidence="7">
        <text>4-imidazolone-5-propanoate + H2O = N-formimidoyl-L-glutamate</text>
        <dbReference type="Rhea" id="RHEA:23660"/>
        <dbReference type="ChEBI" id="CHEBI:15377"/>
        <dbReference type="ChEBI" id="CHEBI:58928"/>
        <dbReference type="ChEBI" id="CHEBI:77893"/>
        <dbReference type="EC" id="3.5.2.7"/>
    </reaction>
</comment>
<keyword evidence="7" id="KW-0963">Cytoplasm</keyword>
<dbReference type="GO" id="GO:0050480">
    <property type="term" value="F:imidazolonepropionase activity"/>
    <property type="evidence" value="ECO:0007669"/>
    <property type="project" value="UniProtKB-UniRule"/>
</dbReference>
<dbReference type="InterPro" id="IPR011059">
    <property type="entry name" value="Metal-dep_hydrolase_composite"/>
</dbReference>
<keyword evidence="3 7" id="KW-0378">Hydrolase</keyword>
<keyword evidence="10" id="KW-1185">Reference proteome</keyword>
<comment type="caution">
    <text evidence="9">The sequence shown here is derived from an EMBL/GenBank/DDBJ whole genome shotgun (WGS) entry which is preliminary data.</text>
</comment>
<dbReference type="GO" id="GO:0008270">
    <property type="term" value="F:zinc ion binding"/>
    <property type="evidence" value="ECO:0007669"/>
    <property type="project" value="UniProtKB-UniRule"/>
</dbReference>
<dbReference type="InterPro" id="IPR006680">
    <property type="entry name" value="Amidohydro-rel"/>
</dbReference>
<dbReference type="GO" id="GO:0005737">
    <property type="term" value="C:cytoplasm"/>
    <property type="evidence" value="ECO:0007669"/>
    <property type="project" value="UniProtKB-SubCell"/>
</dbReference>
<name>A0A5N5W0X1_STRMB</name>
<comment type="cofactor">
    <cofactor evidence="7">
        <name>Zn(2+)</name>
        <dbReference type="ChEBI" id="CHEBI:29105"/>
    </cofactor>
    <cofactor evidence="7">
        <name>Fe(3+)</name>
        <dbReference type="ChEBI" id="CHEBI:29034"/>
    </cofactor>
    <text evidence="7">Binds 1 zinc or iron ion per subunit.</text>
</comment>
<feature type="binding site" evidence="7">
    <location>
        <position position="75"/>
    </location>
    <ligand>
        <name>Zn(2+)</name>
        <dbReference type="ChEBI" id="CHEBI:29105"/>
    </ligand>
</feature>
<evidence type="ECO:0000256" key="1">
    <source>
        <dbReference type="ARBA" id="ARBA00012864"/>
    </source>
</evidence>
<feature type="binding site" evidence="7">
    <location>
        <position position="82"/>
    </location>
    <ligand>
        <name>4-imidazolone-5-propanoate</name>
        <dbReference type="ChEBI" id="CHEBI:77893"/>
    </ligand>
</feature>
<feature type="binding site" evidence="7">
    <location>
        <position position="304"/>
    </location>
    <ligand>
        <name>Fe(3+)</name>
        <dbReference type="ChEBI" id="CHEBI:29034"/>
    </ligand>
</feature>
<dbReference type="AlphaFoldDB" id="A0A5N5W0X1"/>
<dbReference type="Gene3D" id="3.20.20.140">
    <property type="entry name" value="Metal-dependent hydrolases"/>
    <property type="match status" value="1"/>
</dbReference>
<dbReference type="Proteomes" id="UP000327000">
    <property type="component" value="Unassembled WGS sequence"/>
</dbReference>
<comment type="function">
    <text evidence="7">Catalyzes the hydrolytic cleavage of the carbon-nitrogen bond in imidazolone-5-propanoate to yield N-formimidoyl-L-glutamate. It is the third step in the universal histidine degradation pathway.</text>
</comment>
<dbReference type="Pfam" id="PF01979">
    <property type="entry name" value="Amidohydro_1"/>
    <property type="match status" value="1"/>
</dbReference>
<feature type="binding site" evidence="7">
    <location>
        <position position="140"/>
    </location>
    <ligand>
        <name>N-formimidoyl-L-glutamate</name>
        <dbReference type="ChEBI" id="CHEBI:58928"/>
    </ligand>
</feature>
<protein>
    <recommendedName>
        <fullName evidence="1 7">Imidazolonepropionase</fullName>
        <ecNumber evidence="1 7">3.5.2.7</ecNumber>
    </recommendedName>
    <alternativeName>
        <fullName evidence="7">Imidazolone-5-propionate hydrolase</fullName>
    </alternativeName>
</protein>
<comment type="similarity">
    <text evidence="7">Belongs to the metallo-dependent hydrolases superfamily. HutI family.</text>
</comment>
<dbReference type="GO" id="GO:0019556">
    <property type="term" value="P:L-histidine catabolic process to glutamate and formamide"/>
    <property type="evidence" value="ECO:0007669"/>
    <property type="project" value="UniProtKB-UniRule"/>
</dbReference>
<feature type="binding site" evidence="7">
    <location>
        <position position="140"/>
    </location>
    <ligand>
        <name>4-imidazolone-5-propanoate</name>
        <dbReference type="ChEBI" id="CHEBI:77893"/>
    </ligand>
</feature>
<evidence type="ECO:0000256" key="7">
    <source>
        <dbReference type="HAMAP-Rule" id="MF_00372"/>
    </source>
</evidence>
<keyword evidence="5 7" id="KW-0862">Zinc</keyword>
<evidence type="ECO:0000313" key="9">
    <source>
        <dbReference type="EMBL" id="KAB7835181.1"/>
    </source>
</evidence>
<feature type="binding site" evidence="7">
    <location>
        <position position="306"/>
    </location>
    <ligand>
        <name>N-formimidoyl-L-glutamate</name>
        <dbReference type="ChEBI" id="CHEBI:58928"/>
    </ligand>
</feature>
<feature type="binding site" evidence="7">
    <location>
        <position position="73"/>
    </location>
    <ligand>
        <name>Zn(2+)</name>
        <dbReference type="ChEBI" id="CHEBI:29105"/>
    </ligand>
</feature>
<dbReference type="GO" id="GO:0019557">
    <property type="term" value="P:L-histidine catabolic process to glutamate and formate"/>
    <property type="evidence" value="ECO:0007669"/>
    <property type="project" value="UniProtKB-UniPathway"/>
</dbReference>
<proteinExistence type="inferred from homology"/>
<dbReference type="EC" id="3.5.2.7" evidence="1 7"/>
<feature type="binding site" evidence="7">
    <location>
        <position position="233"/>
    </location>
    <ligand>
        <name>4-imidazolone-5-propanoate</name>
        <dbReference type="ChEBI" id="CHEBI:77893"/>
    </ligand>
</feature>
<keyword evidence="2 7" id="KW-0479">Metal-binding</keyword>
<reference evidence="9 10" key="1">
    <citation type="journal article" date="2019" name="Microb. Cell Fact.">
        <title>Exploring novel herbicidin analogues by transcriptional regulator overexpression and MS/MS molecular networking.</title>
        <authorList>
            <person name="Shi Y."/>
            <person name="Gu R."/>
            <person name="Li Y."/>
            <person name="Wang X."/>
            <person name="Ren W."/>
            <person name="Li X."/>
            <person name="Wang L."/>
            <person name="Xie Y."/>
            <person name="Hong B."/>
        </authorList>
    </citation>
    <scope>NUCLEOTIDE SEQUENCE [LARGE SCALE GENOMIC DNA]</scope>
    <source>
        <strain evidence="9 10">US-43</strain>
    </source>
</reference>
<keyword evidence="4 7" id="KW-0369">Histidine metabolism</keyword>
<dbReference type="EMBL" id="VOKX01000109">
    <property type="protein sequence ID" value="KAB7835181.1"/>
    <property type="molecule type" value="Genomic_DNA"/>
</dbReference>
<sequence>MAPNTTAITNIGSLVTNDPSLPGTGPLGVIQDAAVVIDGDRIAWVGPTSKAPATDNAVDAEGRAALPGFVDSHSHLVFAGDRTEEFNARMSGRSYSAGGIRTTVAATRAATDAELEANLRRHLDEALRQGTTTLETKSGYGLSVHDEARALRIAAAHTDEVTYLGAHVVAPEFADDPDGYVALVTGEMLDACAPHARWVDVFCERGAFDGDQARTVLEAGIAKGLHARVHANQLGHGPGVRLAVELGAASADHCTHLTDADVDALASGDTVATLLPGAEFSTRAPWPDARRLLDAGVTVALSTDCNPGSSFTSSVPFCVALAVRDMGMTPDEAVWAATAGGAAALRRTDVGRVTPGARADLLLLDAPSHVHLAYRPGVPLVSAVWRRGVREV</sequence>
<feature type="binding site" evidence="7">
    <location>
        <position position="230"/>
    </location>
    <ligand>
        <name>Zn(2+)</name>
        <dbReference type="ChEBI" id="CHEBI:29105"/>
    </ligand>
</feature>
<dbReference type="PANTHER" id="PTHR42752">
    <property type="entry name" value="IMIDAZOLONEPROPIONASE"/>
    <property type="match status" value="1"/>
</dbReference>
<evidence type="ECO:0000256" key="5">
    <source>
        <dbReference type="ARBA" id="ARBA00022833"/>
    </source>
</evidence>
<dbReference type="PANTHER" id="PTHR42752:SF1">
    <property type="entry name" value="IMIDAZOLONEPROPIONASE-RELATED"/>
    <property type="match status" value="1"/>
</dbReference>
<organism evidence="9 10">
    <name type="scientific">Streptomyces mobaraensis</name>
    <name type="common">Streptoverticillium mobaraense</name>
    <dbReference type="NCBI Taxonomy" id="35621"/>
    <lineage>
        <taxon>Bacteria</taxon>
        <taxon>Bacillati</taxon>
        <taxon>Actinomycetota</taxon>
        <taxon>Actinomycetes</taxon>
        <taxon>Kitasatosporales</taxon>
        <taxon>Streptomycetaceae</taxon>
        <taxon>Streptomyces</taxon>
    </lineage>
</organism>
<feature type="binding site" evidence="7">
    <location>
        <position position="73"/>
    </location>
    <ligand>
        <name>Fe(3+)</name>
        <dbReference type="ChEBI" id="CHEBI:29034"/>
    </ligand>
</feature>
<dbReference type="UniPathway" id="UPA00379">
    <property type="reaction ID" value="UER00551"/>
</dbReference>
<gene>
    <name evidence="7" type="primary">hutI</name>
    <name evidence="9" type="ORF">FRZ00_27925</name>
</gene>
<feature type="binding site" evidence="7">
    <location>
        <position position="75"/>
    </location>
    <ligand>
        <name>Fe(3+)</name>
        <dbReference type="ChEBI" id="CHEBI:29034"/>
    </ligand>
</feature>
<evidence type="ECO:0000259" key="8">
    <source>
        <dbReference type="Pfam" id="PF01979"/>
    </source>
</evidence>
<comment type="subcellular location">
    <subcellularLocation>
        <location evidence="7">Cytoplasm</location>
    </subcellularLocation>
</comment>
<evidence type="ECO:0000256" key="2">
    <source>
        <dbReference type="ARBA" id="ARBA00022723"/>
    </source>
</evidence>
<dbReference type="InterPro" id="IPR005920">
    <property type="entry name" value="HutI"/>
</dbReference>